<proteinExistence type="predicted"/>
<accession>A0AAU8LX29</accession>
<reference evidence="1" key="1">
    <citation type="journal article" date="2024" name="Syst. Appl. Microbiol.">
        <title>First single-strain enrichments of Electrothrix cable bacteria, description of E. aestuarii sp. nov. and E. rattekaaiensis sp. nov., and proposal of a cable bacteria taxonomy following the rules of the SeqCode.</title>
        <authorList>
            <person name="Plum-Jensen L.E."/>
            <person name="Schramm A."/>
            <person name="Marshall I.P.G."/>
        </authorList>
    </citation>
    <scope>NUCLEOTIDE SEQUENCE</scope>
    <source>
        <strain evidence="1">Rat1</strain>
    </source>
</reference>
<reference evidence="1" key="2">
    <citation type="submission" date="2024-06" db="EMBL/GenBank/DDBJ databases">
        <authorList>
            <person name="Plum-Jensen L.E."/>
            <person name="Schramm A."/>
            <person name="Marshall I.P.G."/>
        </authorList>
    </citation>
    <scope>NUCLEOTIDE SEQUENCE</scope>
    <source>
        <strain evidence="1">Rat1</strain>
    </source>
</reference>
<name>A0AAU8LX29_9BACT</name>
<organism evidence="1">
    <name type="scientific">Candidatus Electrothrix aestuarii</name>
    <dbReference type="NCBI Taxonomy" id="3062594"/>
    <lineage>
        <taxon>Bacteria</taxon>
        <taxon>Pseudomonadati</taxon>
        <taxon>Thermodesulfobacteriota</taxon>
        <taxon>Desulfobulbia</taxon>
        <taxon>Desulfobulbales</taxon>
        <taxon>Desulfobulbaceae</taxon>
        <taxon>Candidatus Electrothrix</taxon>
    </lineage>
</organism>
<protein>
    <submittedName>
        <fullName evidence="1">Uncharacterized protein</fullName>
    </submittedName>
</protein>
<dbReference type="AlphaFoldDB" id="A0AAU8LX29"/>
<sequence>MKIRKVLEGQFYGLTKFKNKWFVFHKNNDNGEILSFSLKEDRIISVQKKVMGLSPGCHQIDFCSDKLHVIDTYNNCIQVYASKEEKIIKIEEFYPFGSLENGRNSENYVHMNSIWKKDDFFYLFLHNETMKTGKKSEIAILNDKYKVVKRHSTEAVNGHNILKFKGDFVYCNSNENSLVADNKSVFQADLFTRGLALSSKYILVGGSQYGERSLRKNLSGKVYVLNHNFGLLHVLNIPGMVQEIRIVEPMDHCLSNSMSLH</sequence>
<dbReference type="KEGG" id="eaj:Q3M24_03190"/>
<evidence type="ECO:0000313" key="1">
    <source>
        <dbReference type="EMBL" id="XCN73776.1"/>
    </source>
</evidence>
<gene>
    <name evidence="1" type="ORF">Q3M24_03190</name>
</gene>
<dbReference type="EMBL" id="CP159373">
    <property type="protein sequence ID" value="XCN73776.1"/>
    <property type="molecule type" value="Genomic_DNA"/>
</dbReference>